<reference evidence="7" key="1">
    <citation type="submission" date="2023-07" db="EMBL/GenBank/DDBJ databases">
        <authorList>
            <consortium name="AG Swart"/>
            <person name="Singh M."/>
            <person name="Singh A."/>
            <person name="Seah K."/>
            <person name="Emmerich C."/>
        </authorList>
    </citation>
    <scope>NUCLEOTIDE SEQUENCE</scope>
    <source>
        <strain evidence="7">DP1</strain>
    </source>
</reference>
<protein>
    <submittedName>
        <fullName evidence="7">Uncharacterized protein</fullName>
    </submittedName>
</protein>
<dbReference type="PANTHER" id="PTHR46210">
    <property type="entry name" value="FHA DOMAIN-CONTAINING PROTEIN"/>
    <property type="match status" value="1"/>
</dbReference>
<evidence type="ECO:0000256" key="2">
    <source>
        <dbReference type="ARBA" id="ARBA00022771"/>
    </source>
</evidence>
<dbReference type="Pfam" id="PF00498">
    <property type="entry name" value="FHA"/>
    <property type="match status" value="1"/>
</dbReference>
<comment type="caution">
    <text evidence="7">The sequence shown here is derived from an EMBL/GenBank/DDBJ whole genome shotgun (WGS) entry which is preliminary data.</text>
</comment>
<proteinExistence type="predicted"/>
<gene>
    <name evidence="7" type="ORF">ECRASSUSDP1_LOCUS3728</name>
</gene>
<dbReference type="SMART" id="SM00744">
    <property type="entry name" value="RINGv"/>
    <property type="match status" value="1"/>
</dbReference>
<feature type="compositionally biased region" description="Polar residues" evidence="4">
    <location>
        <begin position="576"/>
        <end position="586"/>
    </location>
</feature>
<dbReference type="InterPro" id="IPR011016">
    <property type="entry name" value="Znf_RING-CH"/>
</dbReference>
<evidence type="ECO:0000259" key="6">
    <source>
        <dbReference type="PROSITE" id="PS51292"/>
    </source>
</evidence>
<keyword evidence="8" id="KW-1185">Reference proteome</keyword>
<dbReference type="InterPro" id="IPR000253">
    <property type="entry name" value="FHA_dom"/>
</dbReference>
<dbReference type="PROSITE" id="PS50006">
    <property type="entry name" value="FHA_DOMAIN"/>
    <property type="match status" value="1"/>
</dbReference>
<dbReference type="AlphaFoldDB" id="A0AAD1U6R6"/>
<evidence type="ECO:0000256" key="3">
    <source>
        <dbReference type="ARBA" id="ARBA00022833"/>
    </source>
</evidence>
<sequence length="612" mass="70590">MSKHQLMKFEIFSWPKISHGLFDYQNKDFCLCNIKTTLSSQIFLRVENTVVHLSTFVDAKKYKDDHAKQYKKRNSQEACTFLFCLLYSENKLHIYSYNQLQVILDYFEDDTPLTEIDSQLCSLFAGYFKAGEAKEVLAFLGAEPFSKDLWRVAKTLDWRKAHKGSKLVSQGVEINNGNIIKMGRLKMRLMSMRLQDQNEQIKSKEPVDLPKVPSLSYEDGPVDLKDVSIAMSDQSEEIPPCRFCLSNVMDDKNNPLINPCNCKGTQGLLHLDCLKAWMESGRNHKVFSQYSEMYTWKTLNCELCKSPYPFKVCFGGKTESLLDYKLPDGEYMAFETFLKEGSDKATSKSVYILRIPLIRNYRVGRSHDVEFHIEDISVSRFHGEIQVTKDKVFMQDYKSKYGTQILIKREQVLDQNDCTKNMFQVGRAWMMASFVKKSKVGFFPCCFSAPKATNSIERKNSKLNNSAKRQDTHGNMLDSQLFDKLEQDIEDLQKDRDSVFYLDDDFYNKLIGIYINKDEKRPNKRSIEVYENRETIDDVWGGEYKQEESDNSPDSSSNNNSDDSDDDSARSENSQESDSMGINEQSAEGIGIENQKSNMLSKQESMVRAIPK</sequence>
<evidence type="ECO:0000256" key="4">
    <source>
        <dbReference type="SAM" id="MobiDB-lite"/>
    </source>
</evidence>
<dbReference type="Proteomes" id="UP001295684">
    <property type="component" value="Unassembled WGS sequence"/>
</dbReference>
<dbReference type="Gene3D" id="3.30.40.10">
    <property type="entry name" value="Zinc/RING finger domain, C3HC4 (zinc finger)"/>
    <property type="match status" value="1"/>
</dbReference>
<organism evidence="7 8">
    <name type="scientific">Euplotes crassus</name>
    <dbReference type="NCBI Taxonomy" id="5936"/>
    <lineage>
        <taxon>Eukaryota</taxon>
        <taxon>Sar</taxon>
        <taxon>Alveolata</taxon>
        <taxon>Ciliophora</taxon>
        <taxon>Intramacronucleata</taxon>
        <taxon>Spirotrichea</taxon>
        <taxon>Hypotrichia</taxon>
        <taxon>Euplotida</taxon>
        <taxon>Euplotidae</taxon>
        <taxon>Moneuplotes</taxon>
    </lineage>
</organism>
<dbReference type="Gene3D" id="2.60.200.20">
    <property type="match status" value="1"/>
</dbReference>
<keyword evidence="3" id="KW-0862">Zinc</keyword>
<dbReference type="SUPFAM" id="SSF49879">
    <property type="entry name" value="SMAD/FHA domain"/>
    <property type="match status" value="1"/>
</dbReference>
<evidence type="ECO:0000313" key="8">
    <source>
        <dbReference type="Proteomes" id="UP001295684"/>
    </source>
</evidence>
<dbReference type="CDD" id="cd00060">
    <property type="entry name" value="FHA"/>
    <property type="match status" value="1"/>
</dbReference>
<name>A0AAD1U6R6_EUPCR</name>
<dbReference type="SUPFAM" id="SSF57850">
    <property type="entry name" value="RING/U-box"/>
    <property type="match status" value="1"/>
</dbReference>
<keyword evidence="1" id="KW-0479">Metal-binding</keyword>
<feature type="region of interest" description="Disordered" evidence="4">
    <location>
        <begin position="538"/>
        <end position="612"/>
    </location>
</feature>
<feature type="domain" description="FHA" evidence="5">
    <location>
        <begin position="361"/>
        <end position="410"/>
    </location>
</feature>
<dbReference type="InterPro" id="IPR008984">
    <property type="entry name" value="SMAD_FHA_dom_sf"/>
</dbReference>
<feature type="compositionally biased region" description="Polar residues" evidence="4">
    <location>
        <begin position="594"/>
        <end position="604"/>
    </location>
</feature>
<dbReference type="Pfam" id="PF12906">
    <property type="entry name" value="RINGv"/>
    <property type="match status" value="1"/>
</dbReference>
<accession>A0AAD1U6R6</accession>
<dbReference type="EMBL" id="CAMPGE010003568">
    <property type="protein sequence ID" value="CAI2362405.1"/>
    <property type="molecule type" value="Genomic_DNA"/>
</dbReference>
<dbReference type="CDD" id="cd16495">
    <property type="entry name" value="RING_CH-C4HC3_MARCH"/>
    <property type="match status" value="1"/>
</dbReference>
<evidence type="ECO:0000256" key="1">
    <source>
        <dbReference type="ARBA" id="ARBA00022723"/>
    </source>
</evidence>
<dbReference type="GO" id="GO:0008270">
    <property type="term" value="F:zinc ion binding"/>
    <property type="evidence" value="ECO:0007669"/>
    <property type="project" value="UniProtKB-KW"/>
</dbReference>
<feature type="compositionally biased region" description="Low complexity" evidence="4">
    <location>
        <begin position="552"/>
        <end position="561"/>
    </location>
</feature>
<feature type="domain" description="RING-CH-type" evidence="6">
    <location>
        <begin position="233"/>
        <end position="311"/>
    </location>
</feature>
<dbReference type="PANTHER" id="PTHR46210:SF1">
    <property type="entry name" value="FHA DOMAIN-CONTAINING PROTEIN"/>
    <property type="match status" value="1"/>
</dbReference>
<dbReference type="PROSITE" id="PS51292">
    <property type="entry name" value="ZF_RING_CH"/>
    <property type="match status" value="1"/>
</dbReference>
<evidence type="ECO:0000259" key="5">
    <source>
        <dbReference type="PROSITE" id="PS50006"/>
    </source>
</evidence>
<evidence type="ECO:0000313" key="7">
    <source>
        <dbReference type="EMBL" id="CAI2362405.1"/>
    </source>
</evidence>
<keyword evidence="2" id="KW-0863">Zinc-finger</keyword>
<dbReference type="InterPro" id="IPR013083">
    <property type="entry name" value="Znf_RING/FYVE/PHD"/>
</dbReference>